<dbReference type="Proteomes" id="UP001470230">
    <property type="component" value="Unassembled WGS sequence"/>
</dbReference>
<evidence type="ECO:0000313" key="2">
    <source>
        <dbReference type="EMBL" id="KAK8858341.1"/>
    </source>
</evidence>
<gene>
    <name evidence="2" type="ORF">M9Y10_013444</name>
</gene>
<organism evidence="2 3">
    <name type="scientific">Tritrichomonas musculus</name>
    <dbReference type="NCBI Taxonomy" id="1915356"/>
    <lineage>
        <taxon>Eukaryota</taxon>
        <taxon>Metamonada</taxon>
        <taxon>Parabasalia</taxon>
        <taxon>Tritrichomonadida</taxon>
        <taxon>Tritrichomonadidae</taxon>
        <taxon>Tritrichomonas</taxon>
    </lineage>
</organism>
<protein>
    <submittedName>
        <fullName evidence="2">Uncharacterized protein</fullName>
    </submittedName>
</protein>
<proteinExistence type="predicted"/>
<feature type="region of interest" description="Disordered" evidence="1">
    <location>
        <begin position="126"/>
        <end position="148"/>
    </location>
</feature>
<evidence type="ECO:0000313" key="3">
    <source>
        <dbReference type="Proteomes" id="UP001470230"/>
    </source>
</evidence>
<accession>A0ABR2I787</accession>
<evidence type="ECO:0000256" key="1">
    <source>
        <dbReference type="SAM" id="MobiDB-lite"/>
    </source>
</evidence>
<sequence length="148" mass="16234">MGFKDFVKSTIKSGLSKYGKHIFNAANVATMGRVGKLYDATTGFLNRTGGLIGKVAGQAGRKFLSQKVRDKLSTAANDVIDVLPNSRLKGALIKINNAAQNKAYDKPTADSESDINEAMKNRKEKIYGVGENKINKRRHTRNRNAGYQ</sequence>
<dbReference type="EMBL" id="JAPFFF010000019">
    <property type="protein sequence ID" value="KAK8858341.1"/>
    <property type="molecule type" value="Genomic_DNA"/>
</dbReference>
<comment type="caution">
    <text evidence="2">The sequence shown here is derived from an EMBL/GenBank/DDBJ whole genome shotgun (WGS) entry which is preliminary data.</text>
</comment>
<name>A0ABR2I787_9EUKA</name>
<reference evidence="2 3" key="1">
    <citation type="submission" date="2024-04" db="EMBL/GenBank/DDBJ databases">
        <title>Tritrichomonas musculus Genome.</title>
        <authorList>
            <person name="Alves-Ferreira E."/>
            <person name="Grigg M."/>
            <person name="Lorenzi H."/>
            <person name="Galac M."/>
        </authorList>
    </citation>
    <scope>NUCLEOTIDE SEQUENCE [LARGE SCALE GENOMIC DNA]</scope>
    <source>
        <strain evidence="2 3">EAF2021</strain>
    </source>
</reference>
<keyword evidence="3" id="KW-1185">Reference proteome</keyword>